<feature type="region of interest" description="Disordered" evidence="6">
    <location>
        <begin position="243"/>
        <end position="291"/>
    </location>
</feature>
<dbReference type="PANTHER" id="PTHR33304:SF9">
    <property type="entry name" value="RING_FYVE_PHD ZINC FINGER SUPERFAMILY PROTEIN"/>
    <property type="match status" value="1"/>
</dbReference>
<keyword evidence="9" id="KW-1185">Reference proteome</keyword>
<feature type="compositionally biased region" description="Polar residues" evidence="6">
    <location>
        <begin position="969"/>
        <end position="978"/>
    </location>
</feature>
<feature type="compositionally biased region" description="Polar residues" evidence="6">
    <location>
        <begin position="809"/>
        <end position="821"/>
    </location>
</feature>
<feature type="region of interest" description="Disordered" evidence="6">
    <location>
        <begin position="1853"/>
        <end position="1926"/>
    </location>
</feature>
<dbReference type="Gene3D" id="3.30.40.10">
    <property type="entry name" value="Zinc/RING finger domain, C3HC4 (zinc finger)"/>
    <property type="match status" value="1"/>
</dbReference>
<dbReference type="Pfam" id="PF23121">
    <property type="entry name" value="SPOC_AIPP2"/>
    <property type="match status" value="1"/>
</dbReference>
<feature type="domain" description="Zinc finger PHD-type" evidence="7">
    <location>
        <begin position="648"/>
        <end position="695"/>
    </location>
</feature>
<evidence type="ECO:0000256" key="1">
    <source>
        <dbReference type="ARBA" id="ARBA00022723"/>
    </source>
</evidence>
<feature type="region of interest" description="Disordered" evidence="6">
    <location>
        <begin position="1695"/>
        <end position="1718"/>
    </location>
</feature>
<feature type="region of interest" description="Disordered" evidence="6">
    <location>
        <begin position="1781"/>
        <end position="1837"/>
    </location>
</feature>
<evidence type="ECO:0000256" key="5">
    <source>
        <dbReference type="ARBA" id="ARBA00023163"/>
    </source>
</evidence>
<feature type="compositionally biased region" description="Polar residues" evidence="6">
    <location>
        <begin position="1783"/>
        <end position="1811"/>
    </location>
</feature>
<feature type="compositionally biased region" description="Basic residues" evidence="6">
    <location>
        <begin position="1902"/>
        <end position="1913"/>
    </location>
</feature>
<dbReference type="EMBL" id="JAHRHJ020000009">
    <property type="protein sequence ID" value="KAH9302678.1"/>
    <property type="molecule type" value="Genomic_DNA"/>
</dbReference>
<feature type="compositionally biased region" description="Low complexity" evidence="6">
    <location>
        <begin position="713"/>
        <end position="728"/>
    </location>
</feature>
<feature type="non-terminal residue" evidence="8">
    <location>
        <position position="2019"/>
    </location>
</feature>
<dbReference type="InterPro" id="IPR056280">
    <property type="entry name" value="AIPP2-like_SPOC"/>
</dbReference>
<feature type="compositionally biased region" description="Basic and acidic residues" evidence="6">
    <location>
        <begin position="1812"/>
        <end position="1837"/>
    </location>
</feature>
<dbReference type="OMA" id="CMESSAY"/>
<feature type="region of interest" description="Disordered" evidence="6">
    <location>
        <begin position="1952"/>
        <end position="1974"/>
    </location>
</feature>
<organism evidence="8 9">
    <name type="scientific">Taxus chinensis</name>
    <name type="common">Chinese yew</name>
    <name type="synonym">Taxus wallichiana var. chinensis</name>
    <dbReference type="NCBI Taxonomy" id="29808"/>
    <lineage>
        <taxon>Eukaryota</taxon>
        <taxon>Viridiplantae</taxon>
        <taxon>Streptophyta</taxon>
        <taxon>Embryophyta</taxon>
        <taxon>Tracheophyta</taxon>
        <taxon>Spermatophyta</taxon>
        <taxon>Pinopsida</taxon>
        <taxon>Pinidae</taxon>
        <taxon>Conifers II</taxon>
        <taxon>Cupressales</taxon>
        <taxon>Taxaceae</taxon>
        <taxon>Taxus</taxon>
    </lineage>
</organism>
<keyword evidence="2" id="KW-0863">Zinc-finger</keyword>
<dbReference type="InterPro" id="IPR011011">
    <property type="entry name" value="Znf_FYVE_PHD"/>
</dbReference>
<dbReference type="GO" id="GO:0008270">
    <property type="term" value="F:zinc ion binding"/>
    <property type="evidence" value="ECO:0007669"/>
    <property type="project" value="UniProtKB-KW"/>
</dbReference>
<feature type="compositionally biased region" description="Basic and acidic residues" evidence="6">
    <location>
        <begin position="795"/>
        <end position="808"/>
    </location>
</feature>
<feature type="compositionally biased region" description="Polar residues" evidence="6">
    <location>
        <begin position="2010"/>
        <end position="2019"/>
    </location>
</feature>
<feature type="region of interest" description="Disordered" evidence="6">
    <location>
        <begin position="1640"/>
        <end position="1681"/>
    </location>
</feature>
<feature type="region of interest" description="Disordered" evidence="6">
    <location>
        <begin position="1130"/>
        <end position="1170"/>
    </location>
</feature>
<comment type="caution">
    <text evidence="8">The sequence shown here is derived from an EMBL/GenBank/DDBJ whole genome shotgun (WGS) entry which is preliminary data.</text>
</comment>
<keyword evidence="4" id="KW-0805">Transcription regulation</keyword>
<dbReference type="SMART" id="SM00249">
    <property type="entry name" value="PHD"/>
    <property type="match status" value="1"/>
</dbReference>
<feature type="compositionally biased region" description="Low complexity" evidence="6">
    <location>
        <begin position="1999"/>
        <end position="2009"/>
    </location>
</feature>
<evidence type="ECO:0000256" key="6">
    <source>
        <dbReference type="SAM" id="MobiDB-lite"/>
    </source>
</evidence>
<dbReference type="InterPro" id="IPR013083">
    <property type="entry name" value="Znf_RING/FYVE/PHD"/>
</dbReference>
<proteinExistence type="predicted"/>
<reference evidence="8 9" key="1">
    <citation type="journal article" date="2021" name="Nat. Plants">
        <title>The Taxus genome provides insights into paclitaxel biosynthesis.</title>
        <authorList>
            <person name="Xiong X."/>
            <person name="Gou J."/>
            <person name="Liao Q."/>
            <person name="Li Y."/>
            <person name="Zhou Q."/>
            <person name="Bi G."/>
            <person name="Li C."/>
            <person name="Du R."/>
            <person name="Wang X."/>
            <person name="Sun T."/>
            <person name="Guo L."/>
            <person name="Liang H."/>
            <person name="Lu P."/>
            <person name="Wu Y."/>
            <person name="Zhang Z."/>
            <person name="Ro D.K."/>
            <person name="Shang Y."/>
            <person name="Huang S."/>
            <person name="Yan J."/>
        </authorList>
    </citation>
    <scope>NUCLEOTIDE SEQUENCE [LARGE SCALE GENOMIC DNA]</scope>
    <source>
        <strain evidence="8">Ta-2019</strain>
    </source>
</reference>
<keyword evidence="3" id="KW-0862">Zinc</keyword>
<evidence type="ECO:0000256" key="4">
    <source>
        <dbReference type="ARBA" id="ARBA00023015"/>
    </source>
</evidence>
<dbReference type="InterPro" id="IPR001965">
    <property type="entry name" value="Znf_PHD"/>
</dbReference>
<feature type="compositionally biased region" description="Low complexity" evidence="6">
    <location>
        <begin position="1662"/>
        <end position="1674"/>
    </location>
</feature>
<dbReference type="PANTHER" id="PTHR33304">
    <property type="match status" value="1"/>
</dbReference>
<keyword evidence="1" id="KW-0479">Metal-binding</keyword>
<name>A0AA38FH98_TAXCH</name>
<evidence type="ECO:0000313" key="8">
    <source>
        <dbReference type="EMBL" id="KAH9302678.1"/>
    </source>
</evidence>
<keyword evidence="5" id="KW-0804">Transcription</keyword>
<dbReference type="GO" id="GO:0034244">
    <property type="term" value="P:negative regulation of transcription elongation by RNA polymerase II"/>
    <property type="evidence" value="ECO:0007669"/>
    <property type="project" value="InterPro"/>
</dbReference>
<gene>
    <name evidence="8" type="ORF">KI387_014261</name>
</gene>
<dbReference type="GO" id="GO:0140566">
    <property type="term" value="F:histone reader activity"/>
    <property type="evidence" value="ECO:0007669"/>
    <property type="project" value="InterPro"/>
</dbReference>
<protein>
    <recommendedName>
        <fullName evidence="7">Zinc finger PHD-type domain-containing protein</fullName>
    </recommendedName>
</protein>
<feature type="compositionally biased region" description="Polar residues" evidence="6">
    <location>
        <begin position="270"/>
        <end position="282"/>
    </location>
</feature>
<feature type="region of interest" description="Disordered" evidence="6">
    <location>
        <begin position="1997"/>
        <end position="2019"/>
    </location>
</feature>
<dbReference type="InterPro" id="IPR049914">
    <property type="entry name" value="PHD1-3/5-6"/>
</dbReference>
<feature type="compositionally biased region" description="Basic and acidic residues" evidence="6">
    <location>
        <begin position="1853"/>
        <end position="1901"/>
    </location>
</feature>
<feature type="compositionally biased region" description="Basic and acidic residues" evidence="6">
    <location>
        <begin position="979"/>
        <end position="995"/>
    </location>
</feature>
<feature type="region of interest" description="Disordered" evidence="6">
    <location>
        <begin position="969"/>
        <end position="1021"/>
    </location>
</feature>
<dbReference type="Proteomes" id="UP000824469">
    <property type="component" value="Unassembled WGS sequence"/>
</dbReference>
<accession>A0AA38FH98</accession>
<evidence type="ECO:0000256" key="3">
    <source>
        <dbReference type="ARBA" id="ARBA00022833"/>
    </source>
</evidence>
<feature type="region of interest" description="Disordered" evidence="6">
    <location>
        <begin position="705"/>
        <end position="850"/>
    </location>
</feature>
<feature type="compositionally biased region" description="Polar residues" evidence="6">
    <location>
        <begin position="781"/>
        <end position="794"/>
    </location>
</feature>
<evidence type="ECO:0000256" key="2">
    <source>
        <dbReference type="ARBA" id="ARBA00022771"/>
    </source>
</evidence>
<feature type="compositionally biased region" description="Basic and acidic residues" evidence="6">
    <location>
        <begin position="243"/>
        <end position="269"/>
    </location>
</feature>
<evidence type="ECO:0000259" key="7">
    <source>
        <dbReference type="SMART" id="SM00249"/>
    </source>
</evidence>
<sequence length="2019" mass="221852">VTPILEGICHMQGPADELDSEIETDLENDRGSKNLIGSSSNKMDTCMESNSGLECESRIKGSIVEHGDSTFCMASIGKRRGKEVDKSDTAELLTIDAIERKETLVSPKVREPDNVHKARTVMTKMEGFSGTGLECDNKIEKGDSGHMNEESENKVKCISAPQSYCKGKLVLCGEEMQENHKKCSPSEELQRVSHGFSLPCNSVQGFILGSKGASQLADLYAWECCDNLESVMRVDLNLEVPSREGNDRNEIDSLRETDAANELSKKDPTTHLSVPRSITDQRNQPENKSTELSREVFCISPGFDLGTELVSTERKEIIPEIYTESELFSAECEENSMEFGEHTTAEKVYNLTDKFTKLAENVVEQSHSCLEGVTSTVRKKVPLSGTEYLSDVSDEVKPLSFRESLDLQDHNMPAQISVNSNVETTDACANPNLTELRNETECTKLTVMSGPLEIHAFGSPLEKETQKRYTIKENISQEMVTSPILGSSDSFSVNVIIPTKESEPHSGCKQGKSFISLCSTDQIAFPVSKLPVVSTIQENILSVTNPFSDVHSMKHSMEGCVGTDLVPGKLTMNNLQQLAEPSKPVNMLPVDASPDKMDAGNKMDLDEHLERDKMEFELPEMKRASVASAPVFEGCLHEAESVEDDVKVCDICGDAGREDMLAICSKCNDGAEHIYCMRIMLDKVPEGIWLCEGCRSTQNSTLKKEERTQVLMSKPASLSSKKQSSNESSHSRSSDKTEKKRSDPEIKKIIGTSSSQSSTKRRAENLDIGSATKKQAVEVRNVQQGVSSSNSKQVLSRDKSFKSTDFGRTKSSVSGASSKIHLSSGHHNIGKSSAGAGVQSPRFHAGMQSSKSRFTSVNSLTSDSSIIATANSNAASCVVSALTEKAALSSKSADVRPSSGLASRLSNTLKLVTIPKNKKDFGDAGGQAPIIRERSSSGGFNKVMNASLSFKSKGSINVSTVIEPRITPNVQNTSPFQTKETRIGKPRKDGADSVSRKPVLNSGNTVDDSKPAVNDTSVSQTTLRLGLSRNDVCKSKPVVPEEKSILGPSHVAANTIKEECSSTMSSGVSLPNLTTPPIVSKTDLVDIKSEPLASSGALCHSESQMFSEQGNSESTSGLIKLMQVSGSFGFPTDGKGSSSNPNEKLENTDSQSPQNSINDDKHKNFASSRTRNFLPDTGSTRCYKCKELGHAAQFCSNRSSVSTCNNSLRVSALKLSAAKIPREMSWSGSGKWNNPLDTIVPNYTVVCDNDETAEKILLSSNGQELEGRADSNLPSASIAGPFSKESAGVSGKLDGESYMSREFSSLNSDLARDLSSGQLDLVSGTSKDFVANHSDITVTVSGEVPLSTTFGKKNTKGSNNAQIYSSQKLYIDGDGPSISPGDYCKLAATTTITVQPTESTVTAVRRNIPCDLTVISNGNYPVKSMRVHPYQQSSQSETVKMTALPEHNFLWQGGFEVRSKGNPTNHYDVLQAHASTCAASKVLDAAKKFSSSILLEEVPRLSSWPMQFHYSSPNDENVALYFFAKDLESYERSYKKLVERMLKNDFALKTNFDGVELLIFPSNQLPEKSQRWNRLLYLWGVFRERKANCIDSSAYPFERSHGRLLKNVITAENLSSKIAARVLPSLPEAAFSEREDMDIDVEGSQEGSSAERGQAGHGRENSQISQFSPLSSSQDEGKIKGSDIQNASDAVELKLPSTQENDELPAEDKLSLKKHPPKLSSEFGLYSKALYLNKKEKQKPLDTDDGRDAMSLPFRSSVISQISSWRERANSACLGHIPFGPSAVSSSSMERQDNSLDSSKIAQGSSHSQTNTEKEKSKLKDDENDRGRERAKDLEYASFRNKDLGHRKEWKLREKENERERERNGEIVTERERDRRISSRRHDDYSSHESRLHRDSREDRRHHSSHSPTRHGSRSSFPSTRMNNYDHHHYRMRSPDVDQNRHVQSLSGVEACGGSRRRDMVSPRGRSSDFLMDDKGHRKLKKSYSEIYVREICKDQDSSCRNSGGWSSSDLNICSQTQQ</sequence>
<dbReference type="SUPFAM" id="SSF57903">
    <property type="entry name" value="FYVE/PHD zinc finger"/>
    <property type="match status" value="1"/>
</dbReference>
<feature type="non-terminal residue" evidence="8">
    <location>
        <position position="1"/>
    </location>
</feature>
<feature type="compositionally biased region" description="Basic and acidic residues" evidence="6">
    <location>
        <begin position="729"/>
        <end position="748"/>
    </location>
</feature>
<feature type="compositionally biased region" description="Polar residues" evidence="6">
    <location>
        <begin position="1135"/>
        <end position="1157"/>
    </location>
</feature>
<evidence type="ECO:0000313" key="9">
    <source>
        <dbReference type="Proteomes" id="UP000824469"/>
    </source>
</evidence>